<dbReference type="GO" id="GO:0005743">
    <property type="term" value="C:mitochondrial inner membrane"/>
    <property type="evidence" value="ECO:0007669"/>
    <property type="project" value="UniProtKB-SubCell"/>
</dbReference>
<keyword evidence="10" id="KW-0175">Coiled coil</keyword>
<dbReference type="PhylomeDB" id="B3MFQ0"/>
<feature type="compositionally biased region" description="Pro residues" evidence="11">
    <location>
        <begin position="209"/>
        <end position="219"/>
    </location>
</feature>
<feature type="compositionally biased region" description="Basic and acidic residues" evidence="11">
    <location>
        <begin position="196"/>
        <end position="208"/>
    </location>
</feature>
<feature type="compositionally biased region" description="Basic and acidic residues" evidence="11">
    <location>
        <begin position="402"/>
        <end position="430"/>
    </location>
</feature>
<keyword evidence="8" id="KW-0496">Mitochondrion</keyword>
<dbReference type="PANTHER" id="PTHR12700">
    <property type="entry name" value="ATP SYNTHASE SUBUNIT D, MITOCHONDRIAL"/>
    <property type="match status" value="1"/>
</dbReference>
<feature type="compositionally biased region" description="Basic and acidic residues" evidence="11">
    <location>
        <begin position="229"/>
        <end position="240"/>
    </location>
</feature>
<dbReference type="GO" id="GO:0007287">
    <property type="term" value="P:Nebenkern assembly"/>
    <property type="evidence" value="ECO:0007669"/>
    <property type="project" value="EnsemblMetazoa"/>
</dbReference>
<accession>B3MFQ0</accession>
<dbReference type="SMR" id="B3MFQ0"/>
<dbReference type="InterPro" id="IPR008689">
    <property type="entry name" value="ATP_synth_F0_dsu_mt"/>
</dbReference>
<dbReference type="STRING" id="7217.B3MFQ0"/>
<evidence type="ECO:0000256" key="5">
    <source>
        <dbReference type="ARBA" id="ARBA00022781"/>
    </source>
</evidence>
<dbReference type="InParanoid" id="B3MFQ0"/>
<evidence type="ECO:0000256" key="8">
    <source>
        <dbReference type="ARBA" id="ARBA00023128"/>
    </source>
</evidence>
<proteinExistence type="inferred from homology"/>
<feature type="compositionally biased region" description="Basic and acidic residues" evidence="11">
    <location>
        <begin position="473"/>
        <end position="483"/>
    </location>
</feature>
<protein>
    <submittedName>
        <fullName evidence="12">Uncharacterized protein</fullName>
    </submittedName>
</protein>
<sequence length="716" mass="79804">MWEKLINCIKLGAEAAKNERCQMSNLAEMLKQVPPDQLVQYHMFAKKQDEYKARVRKYPESLPEINWEYYEQNVRVEMVDWVKSYKVKYDKLHTLFENRHAMIDSYRYFEAIDKQTEEVTKDIAQYKAKSNERIAKLQEELDFMKAMKPYDQMTMEEFCCARPHLAPDFINKPTFWPHTPEEQTPGPSDPEAAAALHEDPPEPEKKEPPPPPPPSPAPAPAAVAVAKKPGSEKDTGSEMAEKASAFAKDLMAKLAVLFNTLKRKMSSMAKDVQTKAAATKAARAGSSTKDIPKFTGNRDSSPDVCNQTIIRAAEEKSNPEVKVQHRDLSIEAEAEEEEPWRKKEEDVCSREEEKVEMDICKAARKMREAALGACQPKEDPCPSKKEEKEEDPCKPDPCSMKSRKDDSCDSKEKDPCESDGDSKGDSKGDSDTDEKEPPQQIYINLAECSKAFEAKKAAQAAKNAPPPKPAAPPKDDKGQDPKKPPTKASLSHDVKGVDQNTISGGTYFQPQECPKQVDETFIKGMTESFTDPHPIVELLKSKPVEQLTDSKPNLSTTLKMADEKPITVYPRLEISPKAEKKIPPEIEGDDTTNPNNDLTNTVIKMAPEANPFLDETPVRVNNLEAKKVARIEALEAAYKSAKEQAHRALAEASKAVTAASKLAKRAQSESGDMTPSDKEALAMAEKHALLAKLLATRAVSLKDDIGKVLRELKKKS</sequence>
<organism evidence="12 13">
    <name type="scientific">Drosophila ananassae</name>
    <name type="common">Fruit fly</name>
    <dbReference type="NCBI Taxonomy" id="7217"/>
    <lineage>
        <taxon>Eukaryota</taxon>
        <taxon>Metazoa</taxon>
        <taxon>Ecdysozoa</taxon>
        <taxon>Arthropoda</taxon>
        <taxon>Hexapoda</taxon>
        <taxon>Insecta</taxon>
        <taxon>Pterygota</taxon>
        <taxon>Neoptera</taxon>
        <taxon>Endopterygota</taxon>
        <taxon>Diptera</taxon>
        <taxon>Brachycera</taxon>
        <taxon>Muscomorpha</taxon>
        <taxon>Ephydroidea</taxon>
        <taxon>Drosophilidae</taxon>
        <taxon>Drosophila</taxon>
        <taxon>Sophophora</taxon>
    </lineage>
</organism>
<evidence type="ECO:0000256" key="3">
    <source>
        <dbReference type="ARBA" id="ARBA00022448"/>
    </source>
</evidence>
<dbReference type="Gene3D" id="6.10.280.70">
    <property type="match status" value="1"/>
</dbReference>
<evidence type="ECO:0000256" key="6">
    <source>
        <dbReference type="ARBA" id="ARBA00022792"/>
    </source>
</evidence>
<feature type="coiled-coil region" evidence="10">
    <location>
        <begin position="624"/>
        <end position="669"/>
    </location>
</feature>
<feature type="region of interest" description="Disordered" evidence="11">
    <location>
        <begin position="315"/>
        <end position="355"/>
    </location>
</feature>
<keyword evidence="7" id="KW-0406">Ion transport</keyword>
<feature type="region of interest" description="Disordered" evidence="11">
    <location>
        <begin position="172"/>
        <end position="240"/>
    </location>
</feature>
<dbReference type="InterPro" id="IPR036228">
    <property type="entry name" value="ATP_synth_F0_dsu_sf_mt"/>
</dbReference>
<evidence type="ECO:0000256" key="1">
    <source>
        <dbReference type="ARBA" id="ARBA00004273"/>
    </source>
</evidence>
<dbReference type="HOGENOM" id="CLU_013169_0_0_1"/>
<evidence type="ECO:0000256" key="11">
    <source>
        <dbReference type="SAM" id="MobiDB-lite"/>
    </source>
</evidence>
<dbReference type="Pfam" id="PF05873">
    <property type="entry name" value="Mt_ATP-synt_D"/>
    <property type="match status" value="1"/>
</dbReference>
<comment type="similarity">
    <text evidence="2">Belongs to the ATPase d subunit family.</text>
</comment>
<feature type="compositionally biased region" description="Polar residues" evidence="11">
    <location>
        <begin position="498"/>
        <end position="509"/>
    </location>
</feature>
<evidence type="ECO:0000256" key="2">
    <source>
        <dbReference type="ARBA" id="ARBA00006842"/>
    </source>
</evidence>
<evidence type="ECO:0000313" key="12">
    <source>
        <dbReference type="EMBL" id="EDV37740.1"/>
    </source>
</evidence>
<dbReference type="SUPFAM" id="SSF161065">
    <property type="entry name" value="ATP synthase D chain-like"/>
    <property type="match status" value="1"/>
</dbReference>
<dbReference type="AlphaFoldDB" id="B3MFQ0"/>
<keyword evidence="6" id="KW-0999">Mitochondrion inner membrane</keyword>
<evidence type="ECO:0000256" key="4">
    <source>
        <dbReference type="ARBA" id="ARBA00022547"/>
    </source>
</evidence>
<keyword evidence="5" id="KW-0375">Hydrogen ion transport</keyword>
<comment type="subcellular location">
    <subcellularLocation>
        <location evidence="1">Mitochondrion inner membrane</location>
    </subcellularLocation>
</comment>
<feature type="region of interest" description="Disordered" evidence="11">
    <location>
        <begin position="279"/>
        <end position="303"/>
    </location>
</feature>
<dbReference type="GO" id="GO:0015986">
    <property type="term" value="P:proton motive force-driven ATP synthesis"/>
    <property type="evidence" value="ECO:0007669"/>
    <property type="project" value="InterPro"/>
</dbReference>
<evidence type="ECO:0000256" key="9">
    <source>
        <dbReference type="ARBA" id="ARBA00023136"/>
    </source>
</evidence>
<gene>
    <name evidence="12" type="primary">Dana\GF11261</name>
    <name evidence="12" type="synonym">dana_GLEANR_11330</name>
    <name evidence="12" type="ORF">GF11261</name>
</gene>
<keyword evidence="4" id="KW-0138">CF(0)</keyword>
<feature type="compositionally biased region" description="Basic and acidic residues" evidence="11">
    <location>
        <begin position="376"/>
        <end position="394"/>
    </location>
</feature>
<dbReference type="GO" id="GO:0015078">
    <property type="term" value="F:proton transmembrane transporter activity"/>
    <property type="evidence" value="ECO:0007669"/>
    <property type="project" value="InterPro"/>
</dbReference>
<evidence type="ECO:0000313" key="13">
    <source>
        <dbReference type="Proteomes" id="UP000007801"/>
    </source>
</evidence>
<feature type="region of interest" description="Disordered" evidence="11">
    <location>
        <begin position="371"/>
        <end position="511"/>
    </location>
</feature>
<dbReference type="FunCoup" id="B3MFQ0">
    <property type="interactions" value="2"/>
</dbReference>
<keyword evidence="3" id="KW-0813">Transport</keyword>
<dbReference type="GeneID" id="6494125"/>
<dbReference type="GO" id="GO:0045259">
    <property type="term" value="C:proton-transporting ATP synthase complex"/>
    <property type="evidence" value="ECO:0007669"/>
    <property type="project" value="UniProtKB-KW"/>
</dbReference>
<reference evidence="12 13" key="1">
    <citation type="journal article" date="2007" name="Nature">
        <title>Evolution of genes and genomes on the Drosophila phylogeny.</title>
        <authorList>
            <consortium name="Drosophila 12 Genomes Consortium"/>
            <person name="Clark A.G."/>
            <person name="Eisen M.B."/>
            <person name="Smith D.R."/>
            <person name="Bergman C.M."/>
            <person name="Oliver B."/>
            <person name="Markow T.A."/>
            <person name="Kaufman T.C."/>
            <person name="Kellis M."/>
            <person name="Gelbart W."/>
            <person name="Iyer V.N."/>
            <person name="Pollard D.A."/>
            <person name="Sackton T.B."/>
            <person name="Larracuente A.M."/>
            <person name="Singh N.D."/>
            <person name="Abad J.P."/>
            <person name="Abt D.N."/>
            <person name="Adryan B."/>
            <person name="Aguade M."/>
            <person name="Akashi H."/>
            <person name="Anderson W.W."/>
            <person name="Aquadro C.F."/>
            <person name="Ardell D.H."/>
            <person name="Arguello R."/>
            <person name="Artieri C.G."/>
            <person name="Barbash D.A."/>
            <person name="Barker D."/>
            <person name="Barsanti P."/>
            <person name="Batterham P."/>
            <person name="Batzoglou S."/>
            <person name="Begun D."/>
            <person name="Bhutkar A."/>
            <person name="Blanco E."/>
            <person name="Bosak S.A."/>
            <person name="Bradley R.K."/>
            <person name="Brand A.D."/>
            <person name="Brent M.R."/>
            <person name="Brooks A.N."/>
            <person name="Brown R.H."/>
            <person name="Butlin R.K."/>
            <person name="Caggese C."/>
            <person name="Calvi B.R."/>
            <person name="Bernardo de Carvalho A."/>
            <person name="Caspi A."/>
            <person name="Castrezana S."/>
            <person name="Celniker S.E."/>
            <person name="Chang J.L."/>
            <person name="Chapple C."/>
            <person name="Chatterji S."/>
            <person name="Chinwalla A."/>
            <person name="Civetta A."/>
            <person name="Clifton S.W."/>
            <person name="Comeron J.M."/>
            <person name="Costello J.C."/>
            <person name="Coyne J.A."/>
            <person name="Daub J."/>
            <person name="David R.G."/>
            <person name="Delcher A.L."/>
            <person name="Delehaunty K."/>
            <person name="Do C.B."/>
            <person name="Ebling H."/>
            <person name="Edwards K."/>
            <person name="Eickbush T."/>
            <person name="Evans J.D."/>
            <person name="Filipski A."/>
            <person name="Findeiss S."/>
            <person name="Freyhult E."/>
            <person name="Fulton L."/>
            <person name="Fulton R."/>
            <person name="Garcia A.C."/>
            <person name="Gardiner A."/>
            <person name="Garfield D.A."/>
            <person name="Garvin B.E."/>
            <person name="Gibson G."/>
            <person name="Gilbert D."/>
            <person name="Gnerre S."/>
            <person name="Godfrey J."/>
            <person name="Good R."/>
            <person name="Gotea V."/>
            <person name="Gravely B."/>
            <person name="Greenberg A.J."/>
            <person name="Griffiths-Jones S."/>
            <person name="Gross S."/>
            <person name="Guigo R."/>
            <person name="Gustafson E.A."/>
            <person name="Haerty W."/>
            <person name="Hahn M.W."/>
            <person name="Halligan D.L."/>
            <person name="Halpern A.L."/>
            <person name="Halter G.M."/>
            <person name="Han M.V."/>
            <person name="Heger A."/>
            <person name="Hillier L."/>
            <person name="Hinrichs A.S."/>
            <person name="Holmes I."/>
            <person name="Hoskins R.A."/>
            <person name="Hubisz M.J."/>
            <person name="Hultmark D."/>
            <person name="Huntley M.A."/>
            <person name="Jaffe D.B."/>
            <person name="Jagadeeshan S."/>
            <person name="Jeck W.R."/>
            <person name="Johnson J."/>
            <person name="Jones C.D."/>
            <person name="Jordan W.C."/>
            <person name="Karpen G.H."/>
            <person name="Kataoka E."/>
            <person name="Keightley P.D."/>
            <person name="Kheradpour P."/>
            <person name="Kirkness E.F."/>
            <person name="Koerich L.B."/>
            <person name="Kristiansen K."/>
            <person name="Kudrna D."/>
            <person name="Kulathinal R.J."/>
            <person name="Kumar S."/>
            <person name="Kwok R."/>
            <person name="Lander E."/>
            <person name="Langley C.H."/>
            <person name="Lapoint R."/>
            <person name="Lazzaro B.P."/>
            <person name="Lee S.J."/>
            <person name="Levesque L."/>
            <person name="Li R."/>
            <person name="Lin C.F."/>
            <person name="Lin M.F."/>
            <person name="Lindblad-Toh K."/>
            <person name="Llopart A."/>
            <person name="Long M."/>
            <person name="Low L."/>
            <person name="Lozovsky E."/>
            <person name="Lu J."/>
            <person name="Luo M."/>
            <person name="Machado C.A."/>
            <person name="Makalowski W."/>
            <person name="Marzo M."/>
            <person name="Matsuda M."/>
            <person name="Matzkin L."/>
            <person name="McAllister B."/>
            <person name="McBride C.S."/>
            <person name="McKernan B."/>
            <person name="McKernan K."/>
            <person name="Mendez-Lago M."/>
            <person name="Minx P."/>
            <person name="Mollenhauer M.U."/>
            <person name="Montooth K."/>
            <person name="Mount S.M."/>
            <person name="Mu X."/>
            <person name="Myers E."/>
            <person name="Negre B."/>
            <person name="Newfeld S."/>
            <person name="Nielsen R."/>
            <person name="Noor M.A."/>
            <person name="O'Grady P."/>
            <person name="Pachter L."/>
            <person name="Papaceit M."/>
            <person name="Parisi M.J."/>
            <person name="Parisi M."/>
            <person name="Parts L."/>
            <person name="Pedersen J.S."/>
            <person name="Pesole G."/>
            <person name="Phillippy A.M."/>
            <person name="Ponting C.P."/>
            <person name="Pop M."/>
            <person name="Porcelli D."/>
            <person name="Powell J.R."/>
            <person name="Prohaska S."/>
            <person name="Pruitt K."/>
            <person name="Puig M."/>
            <person name="Quesneville H."/>
            <person name="Ram K.R."/>
            <person name="Rand D."/>
            <person name="Rasmussen M.D."/>
            <person name="Reed L.K."/>
            <person name="Reenan R."/>
            <person name="Reily A."/>
            <person name="Remington K.A."/>
            <person name="Rieger T.T."/>
            <person name="Ritchie M.G."/>
            <person name="Robin C."/>
            <person name="Rogers Y.H."/>
            <person name="Rohde C."/>
            <person name="Rozas J."/>
            <person name="Rubenfield M.J."/>
            <person name="Ruiz A."/>
            <person name="Russo S."/>
            <person name="Salzberg S.L."/>
            <person name="Sanchez-Gracia A."/>
            <person name="Saranga D.J."/>
            <person name="Sato H."/>
            <person name="Schaeffer S.W."/>
            <person name="Schatz M.C."/>
            <person name="Schlenke T."/>
            <person name="Schwartz R."/>
            <person name="Segarra C."/>
            <person name="Singh R.S."/>
            <person name="Sirot L."/>
            <person name="Sirota M."/>
            <person name="Sisneros N.B."/>
            <person name="Smith C.D."/>
            <person name="Smith T.F."/>
            <person name="Spieth J."/>
            <person name="Stage D.E."/>
            <person name="Stark A."/>
            <person name="Stephan W."/>
            <person name="Strausberg R.L."/>
            <person name="Strempel S."/>
            <person name="Sturgill D."/>
            <person name="Sutton G."/>
            <person name="Sutton G.G."/>
            <person name="Tao W."/>
            <person name="Teichmann S."/>
            <person name="Tobari Y.N."/>
            <person name="Tomimura Y."/>
            <person name="Tsolas J.M."/>
            <person name="Valente V.L."/>
            <person name="Venter E."/>
            <person name="Venter J.C."/>
            <person name="Vicario S."/>
            <person name="Vieira F.G."/>
            <person name="Vilella A.J."/>
            <person name="Villasante A."/>
            <person name="Walenz B."/>
            <person name="Wang J."/>
            <person name="Wasserman M."/>
            <person name="Watts T."/>
            <person name="Wilson D."/>
            <person name="Wilson R.K."/>
            <person name="Wing R.A."/>
            <person name="Wolfner M.F."/>
            <person name="Wong A."/>
            <person name="Wong G.K."/>
            <person name="Wu C.I."/>
            <person name="Wu G."/>
            <person name="Yamamoto D."/>
            <person name="Yang H.P."/>
            <person name="Yang S.P."/>
            <person name="Yorke J.A."/>
            <person name="Yoshida K."/>
            <person name="Zdobnov E."/>
            <person name="Zhang P."/>
            <person name="Zhang Y."/>
            <person name="Zimin A.V."/>
            <person name="Baldwin J."/>
            <person name="Abdouelleil A."/>
            <person name="Abdulkadir J."/>
            <person name="Abebe A."/>
            <person name="Abera B."/>
            <person name="Abreu J."/>
            <person name="Acer S.C."/>
            <person name="Aftuck L."/>
            <person name="Alexander A."/>
            <person name="An P."/>
            <person name="Anderson E."/>
            <person name="Anderson S."/>
            <person name="Arachi H."/>
            <person name="Azer M."/>
            <person name="Bachantsang P."/>
            <person name="Barry A."/>
            <person name="Bayul T."/>
            <person name="Berlin A."/>
            <person name="Bessette D."/>
            <person name="Bloom T."/>
            <person name="Blye J."/>
            <person name="Boguslavskiy L."/>
            <person name="Bonnet C."/>
            <person name="Boukhgalter B."/>
            <person name="Bourzgui I."/>
            <person name="Brown A."/>
            <person name="Cahill P."/>
            <person name="Channer S."/>
            <person name="Cheshatsang Y."/>
            <person name="Chuda L."/>
            <person name="Citroen M."/>
            <person name="Collymore A."/>
            <person name="Cooke P."/>
            <person name="Costello M."/>
            <person name="D'Aco K."/>
            <person name="Daza R."/>
            <person name="De Haan G."/>
            <person name="DeGray S."/>
            <person name="DeMaso C."/>
            <person name="Dhargay N."/>
            <person name="Dooley K."/>
            <person name="Dooley E."/>
            <person name="Doricent M."/>
            <person name="Dorje P."/>
            <person name="Dorjee K."/>
            <person name="Dupes A."/>
            <person name="Elong R."/>
            <person name="Falk J."/>
            <person name="Farina A."/>
            <person name="Faro S."/>
            <person name="Ferguson D."/>
            <person name="Fisher S."/>
            <person name="Foley C.D."/>
            <person name="Franke A."/>
            <person name="Friedrich D."/>
            <person name="Gadbois L."/>
            <person name="Gearin G."/>
            <person name="Gearin C.R."/>
            <person name="Giannoukos G."/>
            <person name="Goode T."/>
            <person name="Graham J."/>
            <person name="Grandbois E."/>
            <person name="Grewal S."/>
            <person name="Gyaltsen K."/>
            <person name="Hafez N."/>
            <person name="Hagos B."/>
            <person name="Hall J."/>
            <person name="Henson C."/>
            <person name="Hollinger A."/>
            <person name="Honan T."/>
            <person name="Huard M.D."/>
            <person name="Hughes L."/>
            <person name="Hurhula B."/>
            <person name="Husby M.E."/>
            <person name="Kamat A."/>
            <person name="Kanga B."/>
            <person name="Kashin S."/>
            <person name="Khazanovich D."/>
            <person name="Kisner P."/>
            <person name="Lance K."/>
            <person name="Lara M."/>
            <person name="Lee W."/>
            <person name="Lennon N."/>
            <person name="Letendre F."/>
            <person name="LeVine R."/>
            <person name="Lipovsky A."/>
            <person name="Liu X."/>
            <person name="Liu J."/>
            <person name="Liu S."/>
            <person name="Lokyitsang T."/>
            <person name="Lokyitsang Y."/>
            <person name="Lubonja R."/>
            <person name="Lui A."/>
            <person name="MacDonald P."/>
            <person name="Magnisalis V."/>
            <person name="Maru K."/>
            <person name="Matthews C."/>
            <person name="McCusker W."/>
            <person name="McDonough S."/>
            <person name="Mehta T."/>
            <person name="Meldrim J."/>
            <person name="Meneus L."/>
            <person name="Mihai O."/>
            <person name="Mihalev A."/>
            <person name="Mihova T."/>
            <person name="Mittelman R."/>
            <person name="Mlenga V."/>
            <person name="Montmayeur A."/>
            <person name="Mulrain L."/>
            <person name="Navidi A."/>
            <person name="Naylor J."/>
            <person name="Negash T."/>
            <person name="Nguyen T."/>
            <person name="Nguyen N."/>
            <person name="Nicol R."/>
            <person name="Norbu C."/>
            <person name="Norbu N."/>
            <person name="Novod N."/>
            <person name="O'Neill B."/>
            <person name="Osman S."/>
            <person name="Markiewicz E."/>
            <person name="Oyono O.L."/>
            <person name="Patti C."/>
            <person name="Phunkhang P."/>
            <person name="Pierre F."/>
            <person name="Priest M."/>
            <person name="Raghuraman S."/>
            <person name="Rege F."/>
            <person name="Reyes R."/>
            <person name="Rise C."/>
            <person name="Rogov P."/>
            <person name="Ross K."/>
            <person name="Ryan E."/>
            <person name="Settipalli S."/>
            <person name="Shea T."/>
            <person name="Sherpa N."/>
            <person name="Shi L."/>
            <person name="Shih D."/>
            <person name="Sparrow T."/>
            <person name="Spaulding J."/>
            <person name="Stalker J."/>
            <person name="Stange-Thomann N."/>
            <person name="Stavropoulos S."/>
            <person name="Stone C."/>
            <person name="Strader C."/>
            <person name="Tesfaye S."/>
            <person name="Thomson T."/>
            <person name="Thoulutsang Y."/>
            <person name="Thoulutsang D."/>
            <person name="Topham K."/>
            <person name="Topping I."/>
            <person name="Tsamla T."/>
            <person name="Vassiliev H."/>
            <person name="Vo A."/>
            <person name="Wangchuk T."/>
            <person name="Wangdi T."/>
            <person name="Weiand M."/>
            <person name="Wilkinson J."/>
            <person name="Wilson A."/>
            <person name="Yadav S."/>
            <person name="Young G."/>
            <person name="Yu Q."/>
            <person name="Zembek L."/>
            <person name="Zhong D."/>
            <person name="Zimmer A."/>
            <person name="Zwirko Z."/>
            <person name="Jaffe D.B."/>
            <person name="Alvarez P."/>
            <person name="Brockman W."/>
            <person name="Butler J."/>
            <person name="Chin C."/>
            <person name="Gnerre S."/>
            <person name="Grabherr M."/>
            <person name="Kleber M."/>
            <person name="Mauceli E."/>
            <person name="MacCallum I."/>
        </authorList>
    </citation>
    <scope>NUCLEOTIDE SEQUENCE [LARGE SCALE GENOMIC DNA]</scope>
    <source>
        <strain evidence="13">Tucson 14024-0371.13</strain>
    </source>
</reference>
<feature type="compositionally biased region" description="Basic and acidic residues" evidence="11">
    <location>
        <begin position="315"/>
        <end position="329"/>
    </location>
</feature>
<dbReference type="OMA" id="MTMEEFC"/>
<keyword evidence="9" id="KW-0472">Membrane</keyword>
<dbReference type="EMBL" id="CH902619">
    <property type="protein sequence ID" value="EDV37740.1"/>
    <property type="molecule type" value="Genomic_DNA"/>
</dbReference>
<evidence type="ECO:0000256" key="10">
    <source>
        <dbReference type="SAM" id="Coils"/>
    </source>
</evidence>
<dbReference type="eggNOG" id="KOG3366">
    <property type="taxonomic scope" value="Eukaryota"/>
</dbReference>
<dbReference type="OrthoDB" id="35799at2759"/>
<dbReference type="Proteomes" id="UP000007801">
    <property type="component" value="Unassembled WGS sequence"/>
</dbReference>
<evidence type="ECO:0000256" key="7">
    <source>
        <dbReference type="ARBA" id="ARBA00023065"/>
    </source>
</evidence>
<name>B3MFQ0_DROAN</name>
<dbReference type="KEGG" id="dan:6494125"/>
<keyword evidence="13" id="KW-1185">Reference proteome</keyword>
<feature type="compositionally biased region" description="Basic and acidic residues" evidence="11">
    <location>
        <begin position="339"/>
        <end position="355"/>
    </location>
</feature>